<dbReference type="Gene3D" id="2.40.50.140">
    <property type="entry name" value="Nucleic acid-binding proteins"/>
    <property type="match status" value="1"/>
</dbReference>
<keyword evidence="8" id="KW-0694">RNA-binding</keyword>
<evidence type="ECO:0000256" key="1">
    <source>
        <dbReference type="ARBA" id="ARBA00004123"/>
    </source>
</evidence>
<dbReference type="GO" id="GO:0071031">
    <property type="term" value="P:nuclear mRNA surveillance of mRNA 3'-end processing"/>
    <property type="evidence" value="ECO:0007669"/>
    <property type="project" value="TreeGrafter"/>
</dbReference>
<dbReference type="Gene3D" id="3.40.50.1010">
    <property type="entry name" value="5'-nuclease"/>
    <property type="match status" value="1"/>
</dbReference>
<dbReference type="Pfam" id="PF00773">
    <property type="entry name" value="RNB"/>
    <property type="match status" value="1"/>
</dbReference>
<evidence type="ECO:0000259" key="14">
    <source>
        <dbReference type="SMART" id="SM00955"/>
    </source>
</evidence>
<dbReference type="Pfam" id="PF17849">
    <property type="entry name" value="OB_Dis3"/>
    <property type="match status" value="1"/>
</dbReference>
<dbReference type="InterPro" id="IPR001900">
    <property type="entry name" value="RNase_II/R"/>
</dbReference>
<dbReference type="SUPFAM" id="SSF50249">
    <property type="entry name" value="Nucleic acid-binding proteins"/>
    <property type="match status" value="4"/>
</dbReference>
<keyword evidence="3" id="KW-0698">rRNA processing</keyword>
<dbReference type="GO" id="GO:0004519">
    <property type="term" value="F:endonuclease activity"/>
    <property type="evidence" value="ECO:0007669"/>
    <property type="project" value="TreeGrafter"/>
</dbReference>
<evidence type="ECO:0000256" key="9">
    <source>
        <dbReference type="ARBA" id="ARBA00023242"/>
    </source>
</evidence>
<reference evidence="15" key="1">
    <citation type="submission" date="2023-03" db="EMBL/GenBank/DDBJ databases">
        <title>Massive genome expansion in bonnet fungi (Mycena s.s.) driven by repeated elements and novel gene families across ecological guilds.</title>
        <authorList>
            <consortium name="Lawrence Berkeley National Laboratory"/>
            <person name="Harder C.B."/>
            <person name="Miyauchi S."/>
            <person name="Viragh M."/>
            <person name="Kuo A."/>
            <person name="Thoen E."/>
            <person name="Andreopoulos B."/>
            <person name="Lu D."/>
            <person name="Skrede I."/>
            <person name="Drula E."/>
            <person name="Henrissat B."/>
            <person name="Morin E."/>
            <person name="Kohler A."/>
            <person name="Barry K."/>
            <person name="LaButti K."/>
            <person name="Morin E."/>
            <person name="Salamov A."/>
            <person name="Lipzen A."/>
            <person name="Mereny Z."/>
            <person name="Hegedus B."/>
            <person name="Baldrian P."/>
            <person name="Stursova M."/>
            <person name="Weitz H."/>
            <person name="Taylor A."/>
            <person name="Grigoriev I.V."/>
            <person name="Nagy L.G."/>
            <person name="Martin F."/>
            <person name="Kauserud H."/>
        </authorList>
    </citation>
    <scope>NUCLEOTIDE SEQUENCE</scope>
    <source>
        <strain evidence="15">9284</strain>
    </source>
</reference>
<keyword evidence="6" id="KW-0271">Exosome</keyword>
<dbReference type="InterPro" id="IPR029060">
    <property type="entry name" value="PIN-like_dom_sf"/>
</dbReference>
<feature type="compositionally biased region" description="Acidic residues" evidence="12">
    <location>
        <begin position="310"/>
        <end position="321"/>
    </location>
</feature>
<dbReference type="FunFam" id="2.40.50.700:FF:000001">
    <property type="entry name" value="Exosome complex exonuclease exoribonuclease (Rrp44)"/>
    <property type="match status" value="1"/>
</dbReference>
<dbReference type="InterPro" id="IPR033770">
    <property type="entry name" value="RRP44_S1"/>
</dbReference>
<dbReference type="InterPro" id="IPR050180">
    <property type="entry name" value="RNR_Ribonuclease"/>
</dbReference>
<evidence type="ECO:0000256" key="7">
    <source>
        <dbReference type="ARBA" id="ARBA00022839"/>
    </source>
</evidence>
<organism evidence="15 16">
    <name type="scientific">Roridomyces roridus</name>
    <dbReference type="NCBI Taxonomy" id="1738132"/>
    <lineage>
        <taxon>Eukaryota</taxon>
        <taxon>Fungi</taxon>
        <taxon>Dikarya</taxon>
        <taxon>Basidiomycota</taxon>
        <taxon>Agaricomycotina</taxon>
        <taxon>Agaricomycetes</taxon>
        <taxon>Agaricomycetidae</taxon>
        <taxon>Agaricales</taxon>
        <taxon>Marasmiineae</taxon>
        <taxon>Mycenaceae</taxon>
        <taxon>Roridomyces</taxon>
    </lineage>
</organism>
<evidence type="ECO:0000259" key="13">
    <source>
        <dbReference type="SMART" id="SM00670"/>
    </source>
</evidence>
<comment type="caution">
    <text evidence="15">The sequence shown here is derived from an EMBL/GenBank/DDBJ whole genome shotgun (WGS) entry which is preliminary data.</text>
</comment>
<dbReference type="CDD" id="cd09862">
    <property type="entry name" value="PIN_Rrp44-like"/>
    <property type="match status" value="1"/>
</dbReference>
<keyword evidence="5" id="KW-0378">Hydrolase</keyword>
<feature type="domain" description="RNB" evidence="14">
    <location>
        <begin position="491"/>
        <end position="825"/>
    </location>
</feature>
<dbReference type="SUPFAM" id="SSF88723">
    <property type="entry name" value="PIN domain-like"/>
    <property type="match status" value="1"/>
</dbReference>
<evidence type="ECO:0000256" key="4">
    <source>
        <dbReference type="ARBA" id="ARBA00022722"/>
    </source>
</evidence>
<evidence type="ECO:0000256" key="6">
    <source>
        <dbReference type="ARBA" id="ARBA00022835"/>
    </source>
</evidence>
<dbReference type="GO" id="GO:0000175">
    <property type="term" value="F:3'-5'-RNA exonuclease activity"/>
    <property type="evidence" value="ECO:0007669"/>
    <property type="project" value="UniProtKB-ARBA"/>
</dbReference>
<dbReference type="Proteomes" id="UP001221142">
    <property type="component" value="Unassembled WGS sequence"/>
</dbReference>
<evidence type="ECO:0000313" key="16">
    <source>
        <dbReference type="Proteomes" id="UP001221142"/>
    </source>
</evidence>
<dbReference type="GO" id="GO:0000176">
    <property type="term" value="C:nuclear exosome (RNase complex)"/>
    <property type="evidence" value="ECO:0007669"/>
    <property type="project" value="TreeGrafter"/>
</dbReference>
<dbReference type="Pfam" id="PF17216">
    <property type="entry name" value="Rrp44_CSD1"/>
    <property type="match status" value="1"/>
</dbReference>
<comment type="similarity">
    <text evidence="2 11">Belongs to the RNR ribonuclease family.</text>
</comment>
<dbReference type="SMART" id="SM00670">
    <property type="entry name" value="PINc"/>
    <property type="match status" value="1"/>
</dbReference>
<name>A0AAD7FP84_9AGAR</name>
<dbReference type="PANTHER" id="PTHR23355:SF35">
    <property type="entry name" value="EXOSOME COMPLEX EXONUCLEASE RRP44"/>
    <property type="match status" value="1"/>
</dbReference>
<dbReference type="Gene3D" id="2.40.50.700">
    <property type="match status" value="1"/>
</dbReference>
<dbReference type="GO" id="GO:0006364">
    <property type="term" value="P:rRNA processing"/>
    <property type="evidence" value="ECO:0007669"/>
    <property type="project" value="UniProtKB-KW"/>
</dbReference>
<gene>
    <name evidence="15" type="ORF">FB45DRAFT_990477</name>
</gene>
<dbReference type="InterPro" id="IPR033771">
    <property type="entry name" value="Rrp44_CSD1"/>
</dbReference>
<dbReference type="InterPro" id="IPR012340">
    <property type="entry name" value="NA-bd_OB-fold"/>
</dbReference>
<dbReference type="Gene3D" id="2.40.50.690">
    <property type="match status" value="1"/>
</dbReference>
<dbReference type="EMBL" id="JARKIF010000009">
    <property type="protein sequence ID" value="KAJ7630432.1"/>
    <property type="molecule type" value="Genomic_DNA"/>
</dbReference>
<keyword evidence="4" id="KW-0540">Nuclease</keyword>
<dbReference type="Pfam" id="PF13638">
    <property type="entry name" value="PIN_4"/>
    <property type="match status" value="1"/>
</dbReference>
<protein>
    <recommendedName>
        <fullName evidence="10">Ribosomal RNA-processing protein 44</fullName>
    </recommendedName>
</protein>
<comment type="subcellular location">
    <subcellularLocation>
        <location evidence="1">Nucleus</location>
    </subcellularLocation>
</comment>
<evidence type="ECO:0000313" key="15">
    <source>
        <dbReference type="EMBL" id="KAJ7630432.1"/>
    </source>
</evidence>
<dbReference type="SMART" id="SM00955">
    <property type="entry name" value="RNB"/>
    <property type="match status" value="1"/>
</dbReference>
<dbReference type="AlphaFoldDB" id="A0AAD7FP84"/>
<keyword evidence="16" id="KW-1185">Reference proteome</keyword>
<accession>A0AAD7FP84</accession>
<dbReference type="PROSITE" id="PS01175">
    <property type="entry name" value="RIBONUCLEASE_II"/>
    <property type="match status" value="1"/>
</dbReference>
<dbReference type="InterPro" id="IPR041505">
    <property type="entry name" value="Dis3_CSD2"/>
</dbReference>
<dbReference type="GO" id="GO:0000177">
    <property type="term" value="C:cytoplasmic exosome (RNase complex)"/>
    <property type="evidence" value="ECO:0007669"/>
    <property type="project" value="TreeGrafter"/>
</dbReference>
<evidence type="ECO:0000256" key="8">
    <source>
        <dbReference type="ARBA" id="ARBA00022884"/>
    </source>
</evidence>
<feature type="region of interest" description="Disordered" evidence="12">
    <location>
        <begin position="298"/>
        <end position="323"/>
    </location>
</feature>
<dbReference type="GO" id="GO:0003723">
    <property type="term" value="F:RNA binding"/>
    <property type="evidence" value="ECO:0007669"/>
    <property type="project" value="UniProtKB-KW"/>
</dbReference>
<evidence type="ECO:0000256" key="2">
    <source>
        <dbReference type="ARBA" id="ARBA00005785"/>
    </source>
</evidence>
<evidence type="ECO:0000256" key="3">
    <source>
        <dbReference type="ARBA" id="ARBA00022552"/>
    </source>
</evidence>
<proteinExistence type="inferred from homology"/>
<dbReference type="InterPro" id="IPR002716">
    <property type="entry name" value="PIN_dom"/>
</dbReference>
<dbReference type="GO" id="GO:0016075">
    <property type="term" value="P:rRNA catabolic process"/>
    <property type="evidence" value="ECO:0007669"/>
    <property type="project" value="TreeGrafter"/>
</dbReference>
<sequence length="976" mass="108395">MVEITIRKRPRTEAVVTQRKFFKKTARGKVIKVLRERYLRDDGHFVLPDTNVFLSQMDLMESSLFTPPIILLQTVMEEVRHRSIPLYNRLKALVRSDDKRVWLFYNEYRSETAIVREDNESPNDRNDRGIRKATEWYNSHINVTRPVIRGQPKPKIPTVVLMTEDAANRKKAQDTGIAATSIRKYISSFPDTTAAQLLDLLSAEDNEIEPTRAAGAKQAMYPEYLSDSILQAGIATGKLHKGHFSASTYNYLQGSVSVPGISKPVLLIGRENLNRAVHGDMVVIDIFDESKWGVEGDEVVDQEATLKNDDADDSDEEEENDQVLRQEAKAVRASEAAAQQKEKQPTGRVVGIVKRNWRPIVCHIDSTALPASSGASSSSSAATLSMQTLLAHPTSTLLPRIRIRTRQGPALVNKKILVAIDAWSPTSRYPDGHFVRVLGEVGGEDAEREGLMLEFGISYGAFGSAILSCLPPEGDSWVVPPKSDDRVWKGREDLRHLTICSIDPPACQDIDDALHARPLPNGNIEAGVHIADVSHFVHADTPMDTEAAARGTTVYLVDKRIDMLPALLGTNLCSLRPHVERLAFSAIWELTPEAEIVNVRFTKSVIASKAAFTYEEAQLKKDDPKQNDELTTAIRLLNTLAQKLKAGRMAAGALNLASPEVKIHLDSAESSDPIDVEQKEMRETNSLVEEFMLLANISVARRIYEAFPATAVLRRHLPPPRTNFDKLKDILEKRKGMTLDVSSSGALADSLDKCVDPNEPAFNTLVRIMATRCMLSAEYFSSGSVGRDTFGHYGLASSIYTHFTSPIRRYADVLAHRQLAAAIDYTPLHASLHSKPHVERVLEVVNRRHRMAQMAGRASVEYYVGLALKSRGEREGQGRVTEEAFVIRTFRNGLGVFVSKLGLEGLVMFKRDLTQFDADNYAVTIPGSSVAVRGDKDITISVFDKVVVDIEVEKDKNTQKGKVKMSLVHPIDSRAL</sequence>
<evidence type="ECO:0000256" key="12">
    <source>
        <dbReference type="SAM" id="MobiDB-lite"/>
    </source>
</evidence>
<dbReference type="Pfam" id="PF17215">
    <property type="entry name" value="Rrp44_S1"/>
    <property type="match status" value="1"/>
</dbReference>
<feature type="domain" description="PIN" evidence="13">
    <location>
        <begin position="44"/>
        <end position="170"/>
    </location>
</feature>
<evidence type="ECO:0000256" key="10">
    <source>
        <dbReference type="ARBA" id="ARBA00077930"/>
    </source>
</evidence>
<dbReference type="InterPro" id="IPR022966">
    <property type="entry name" value="RNase_II/R_CS"/>
</dbReference>
<evidence type="ECO:0000256" key="11">
    <source>
        <dbReference type="RuleBase" id="RU003901"/>
    </source>
</evidence>
<keyword evidence="9" id="KW-0539">Nucleus</keyword>
<keyword evidence="7" id="KW-0269">Exonuclease</keyword>
<evidence type="ECO:0000256" key="5">
    <source>
        <dbReference type="ARBA" id="ARBA00022801"/>
    </source>
</evidence>
<dbReference type="PANTHER" id="PTHR23355">
    <property type="entry name" value="RIBONUCLEASE"/>
    <property type="match status" value="1"/>
</dbReference>